<dbReference type="SUPFAM" id="SSF46894">
    <property type="entry name" value="C-terminal effector domain of the bipartite response regulators"/>
    <property type="match status" value="1"/>
</dbReference>
<dbReference type="InterPro" id="IPR016032">
    <property type="entry name" value="Sig_transdc_resp-reg_C-effctor"/>
</dbReference>
<dbReference type="PANTHER" id="PTHR44688:SF16">
    <property type="entry name" value="DNA-BINDING TRANSCRIPTIONAL ACTIVATOR DEVR_DOSR"/>
    <property type="match status" value="1"/>
</dbReference>
<dbReference type="PROSITE" id="PS00622">
    <property type="entry name" value="HTH_LUXR_1"/>
    <property type="match status" value="1"/>
</dbReference>
<dbReference type="Gene3D" id="1.10.10.10">
    <property type="entry name" value="Winged helix-like DNA-binding domain superfamily/Winged helix DNA-binding domain"/>
    <property type="match status" value="1"/>
</dbReference>
<dbReference type="SMART" id="SM00421">
    <property type="entry name" value="HTH_LUXR"/>
    <property type="match status" value="1"/>
</dbReference>
<dbReference type="GO" id="GO:0006355">
    <property type="term" value="P:regulation of DNA-templated transcription"/>
    <property type="evidence" value="ECO:0007669"/>
    <property type="project" value="InterPro"/>
</dbReference>
<keyword evidence="6" id="KW-1185">Reference proteome</keyword>
<dbReference type="Proteomes" id="UP000001549">
    <property type="component" value="Chromosome"/>
</dbReference>
<dbReference type="HOGENOM" id="CLU_053495_0_0_11"/>
<accession>F8AXH8</accession>
<keyword evidence="2" id="KW-0238">DNA-binding</keyword>
<dbReference type="STRING" id="656024.FsymDg_2040"/>
<keyword evidence="3" id="KW-0804">Transcription</keyword>
<dbReference type="GO" id="GO:0003677">
    <property type="term" value="F:DNA binding"/>
    <property type="evidence" value="ECO:0007669"/>
    <property type="project" value="UniProtKB-KW"/>
</dbReference>
<dbReference type="EMBL" id="CP002801">
    <property type="protein sequence ID" value="AEH09465.1"/>
    <property type="molecule type" value="Genomic_DNA"/>
</dbReference>
<dbReference type="eggNOG" id="COG2203">
    <property type="taxonomic scope" value="Bacteria"/>
</dbReference>
<sequence length="422" mass="46399">MSITSSGDGGGRSRAARGENWFLRRPELPRKELERVRSILQLVARLTGWDCAPLSITPLDAHTAEMSLAAAQDALTERLAAGVEQTGGQAHAELIAALTRLCQIRISLRDAMLAQRTSTLADVRNTLSRLRDLSTVQDLITRAPAEVEKLGFGRALLSQIQNSRWVARSAYVRGDPDLAALMVKAGSTDPVLLDQQVLETDMVHRRQPILIRDAQTNPQVHPLLKVVTGSRSYVAAPIVSMSSVIGFMHADAYIDRRHVDTLDREAIGLFMDGLGYAIERAVFADRMLALRDQLCTYTAGISDLMASFTEDDMSLKPAGTPAEPVPGIGTNVLVRAIEDVVDSPLTRREIEVLRHMADGATNARIATRLMVSEGTVKVHVKHILRKLGATNRAEAVSRYLNTMQRRRPEPASSFGKKFLWNN</sequence>
<dbReference type="CDD" id="cd06170">
    <property type="entry name" value="LuxR_C_like"/>
    <property type="match status" value="1"/>
</dbReference>
<dbReference type="KEGG" id="fsy:FsymDg_2040"/>
<dbReference type="eggNOG" id="COG2197">
    <property type="taxonomic scope" value="Bacteria"/>
</dbReference>
<dbReference type="PROSITE" id="PS50043">
    <property type="entry name" value="HTH_LUXR_2"/>
    <property type="match status" value="1"/>
</dbReference>
<feature type="domain" description="HTH luxR-type" evidence="4">
    <location>
        <begin position="338"/>
        <end position="403"/>
    </location>
</feature>
<evidence type="ECO:0000256" key="3">
    <source>
        <dbReference type="ARBA" id="ARBA00023163"/>
    </source>
</evidence>
<evidence type="ECO:0000259" key="4">
    <source>
        <dbReference type="PROSITE" id="PS50043"/>
    </source>
</evidence>
<evidence type="ECO:0000256" key="2">
    <source>
        <dbReference type="ARBA" id="ARBA00023125"/>
    </source>
</evidence>
<proteinExistence type="predicted"/>
<dbReference type="InterPro" id="IPR036388">
    <property type="entry name" value="WH-like_DNA-bd_sf"/>
</dbReference>
<dbReference type="Pfam" id="PF00196">
    <property type="entry name" value="GerE"/>
    <property type="match status" value="1"/>
</dbReference>
<gene>
    <name evidence="5" type="ordered locus">FsymDg_2040</name>
</gene>
<dbReference type="SUPFAM" id="SSF55781">
    <property type="entry name" value="GAF domain-like"/>
    <property type="match status" value="1"/>
</dbReference>
<evidence type="ECO:0000256" key="1">
    <source>
        <dbReference type="ARBA" id="ARBA00023015"/>
    </source>
</evidence>
<dbReference type="PANTHER" id="PTHR44688">
    <property type="entry name" value="DNA-BINDING TRANSCRIPTIONAL ACTIVATOR DEVR_DOSR"/>
    <property type="match status" value="1"/>
</dbReference>
<evidence type="ECO:0000313" key="6">
    <source>
        <dbReference type="Proteomes" id="UP000001549"/>
    </source>
</evidence>
<dbReference type="AlphaFoldDB" id="F8AXH8"/>
<dbReference type="InterPro" id="IPR029016">
    <property type="entry name" value="GAF-like_dom_sf"/>
</dbReference>
<dbReference type="InterPro" id="IPR000792">
    <property type="entry name" value="Tscrpt_reg_LuxR_C"/>
</dbReference>
<evidence type="ECO:0000313" key="5">
    <source>
        <dbReference type="EMBL" id="AEH09465.1"/>
    </source>
</evidence>
<name>F8AXH8_9ACTN</name>
<organism evidence="5 6">
    <name type="scientific">Candidatus Protofrankia datiscae</name>
    <dbReference type="NCBI Taxonomy" id="2716812"/>
    <lineage>
        <taxon>Bacteria</taxon>
        <taxon>Bacillati</taxon>
        <taxon>Actinomycetota</taxon>
        <taxon>Actinomycetes</taxon>
        <taxon>Frankiales</taxon>
        <taxon>Frankiaceae</taxon>
        <taxon>Protofrankia</taxon>
    </lineage>
</organism>
<dbReference type="PRINTS" id="PR00038">
    <property type="entry name" value="HTHLUXR"/>
</dbReference>
<keyword evidence="1" id="KW-0805">Transcription regulation</keyword>
<reference evidence="5 6" key="1">
    <citation type="submission" date="2011-05" db="EMBL/GenBank/DDBJ databases">
        <title>Complete sequence of chromosome of Frankia symbiont of Datisca glomerata.</title>
        <authorList>
            <consortium name="US DOE Joint Genome Institute"/>
            <person name="Lucas S."/>
            <person name="Han J."/>
            <person name="Lapidus A."/>
            <person name="Cheng J.-F."/>
            <person name="Goodwin L."/>
            <person name="Pitluck S."/>
            <person name="Peters L."/>
            <person name="Mikhailova N."/>
            <person name="Chertkov O."/>
            <person name="Teshima H."/>
            <person name="Han C."/>
            <person name="Tapia R."/>
            <person name="Land M."/>
            <person name="Hauser L."/>
            <person name="Kyrpides N."/>
            <person name="Ivanova N."/>
            <person name="Pagani I."/>
            <person name="Berry A."/>
            <person name="Pawlowski K."/>
            <person name="Persson T."/>
            <person name="Vanden Heuvel B."/>
            <person name="Benson D."/>
            <person name="Woyke T."/>
        </authorList>
    </citation>
    <scope>NUCLEOTIDE SEQUENCE [LARGE SCALE GENOMIC DNA]</scope>
    <source>
        <strain evidence="6">4085684</strain>
    </source>
</reference>
<dbReference type="RefSeq" id="WP_013873405.1">
    <property type="nucleotide sequence ID" value="NC_015656.1"/>
</dbReference>
<protein>
    <submittedName>
        <fullName evidence="5">Transcriptional regulator, LuxR family</fullName>
    </submittedName>
</protein>
<dbReference type="Gene3D" id="3.30.450.40">
    <property type="match status" value="1"/>
</dbReference>